<proteinExistence type="predicted"/>
<protein>
    <submittedName>
        <fullName evidence="2">Uncharacterized protein</fullName>
    </submittedName>
</protein>
<accession>A0AAW0R164</accession>
<feature type="region of interest" description="Disordered" evidence="1">
    <location>
        <begin position="209"/>
        <end position="338"/>
    </location>
</feature>
<gene>
    <name evidence="2" type="ORF">PG999_005095</name>
</gene>
<keyword evidence="3" id="KW-1185">Reference proteome</keyword>
<evidence type="ECO:0000256" key="1">
    <source>
        <dbReference type="SAM" id="MobiDB-lite"/>
    </source>
</evidence>
<sequence length="412" mass="45078">MVGHRSFKQPTAPRPVPRLVKQPRMDRSSASQPTSQVTSARGFIPPSGAVNGRPLGSGAGILGFPPPGRSISNPGRPLSRSHNGSGNIVSRPFSAQQYSSYSQPRHDFRIQTFDPDQTMEMHSQPYQQFQGNDHFNFQYHSQPTQLGDWNLPQSRQSLHAPVMDQMSHSTTAADIGLLRNVHGANSAQALPPQRPPMHEFFREARKQAAALEAEDGSTANSSTVKDLGSSLDKDPLEQADVRTQAQKPVQRPARSLYQPRDDTEASKSPAPHPQKTLQDKAEILETRSTVEDEHDGRVTRSSRCNGKASTATSSLSAPNGEVATQQSQQLGQSKRSVATATDANLEQLPRKKLRVVTKKYFQQSLKADDLMSATLKNGLMNDVALPAVMLGGLMVHDEEFSKMVGSVLKNIH</sequence>
<dbReference type="EMBL" id="JAQQWP010000004">
    <property type="protein sequence ID" value="KAK8120975.1"/>
    <property type="molecule type" value="Genomic_DNA"/>
</dbReference>
<comment type="caution">
    <text evidence="2">The sequence shown here is derived from an EMBL/GenBank/DDBJ whole genome shotgun (WGS) entry which is preliminary data.</text>
</comment>
<evidence type="ECO:0000313" key="3">
    <source>
        <dbReference type="Proteomes" id="UP001392437"/>
    </source>
</evidence>
<feature type="compositionally biased region" description="Basic and acidic residues" evidence="1">
    <location>
        <begin position="231"/>
        <end position="240"/>
    </location>
</feature>
<dbReference type="AlphaFoldDB" id="A0AAW0R164"/>
<feature type="compositionally biased region" description="Polar residues" evidence="1">
    <location>
        <begin position="299"/>
        <end position="338"/>
    </location>
</feature>
<reference evidence="2 3" key="1">
    <citation type="submission" date="2023-01" db="EMBL/GenBank/DDBJ databases">
        <title>Analysis of 21 Apiospora genomes using comparative genomics revels a genus with tremendous synthesis potential of carbohydrate active enzymes and secondary metabolites.</title>
        <authorList>
            <person name="Sorensen T."/>
        </authorList>
    </citation>
    <scope>NUCLEOTIDE SEQUENCE [LARGE SCALE GENOMIC DNA]</scope>
    <source>
        <strain evidence="2 3">CBS 117206</strain>
    </source>
</reference>
<dbReference type="Proteomes" id="UP001392437">
    <property type="component" value="Unassembled WGS sequence"/>
</dbReference>
<feature type="compositionally biased region" description="Polar residues" evidence="1">
    <location>
        <begin position="28"/>
        <end position="39"/>
    </location>
</feature>
<feature type="region of interest" description="Disordered" evidence="1">
    <location>
        <begin position="1"/>
        <end position="91"/>
    </location>
</feature>
<name>A0AAW0R164_9PEZI</name>
<organism evidence="2 3">
    <name type="scientific">Apiospora kogelbergensis</name>
    <dbReference type="NCBI Taxonomy" id="1337665"/>
    <lineage>
        <taxon>Eukaryota</taxon>
        <taxon>Fungi</taxon>
        <taxon>Dikarya</taxon>
        <taxon>Ascomycota</taxon>
        <taxon>Pezizomycotina</taxon>
        <taxon>Sordariomycetes</taxon>
        <taxon>Xylariomycetidae</taxon>
        <taxon>Amphisphaeriales</taxon>
        <taxon>Apiosporaceae</taxon>
        <taxon>Apiospora</taxon>
    </lineage>
</organism>
<evidence type="ECO:0000313" key="2">
    <source>
        <dbReference type="EMBL" id="KAK8120975.1"/>
    </source>
</evidence>
<feature type="compositionally biased region" description="Polar residues" evidence="1">
    <location>
        <begin position="80"/>
        <end position="91"/>
    </location>
</feature>
<feature type="compositionally biased region" description="Basic and acidic residues" evidence="1">
    <location>
        <begin position="277"/>
        <end position="298"/>
    </location>
</feature>